<keyword evidence="2 7" id="KW-0645">Protease</keyword>
<organism evidence="10 11">
    <name type="scientific">Blastomonas marina</name>
    <dbReference type="NCBI Taxonomy" id="1867408"/>
    <lineage>
        <taxon>Bacteria</taxon>
        <taxon>Pseudomonadati</taxon>
        <taxon>Pseudomonadota</taxon>
        <taxon>Alphaproteobacteria</taxon>
        <taxon>Sphingomonadales</taxon>
        <taxon>Sphingomonadaceae</taxon>
        <taxon>Blastomonas</taxon>
    </lineage>
</organism>
<reference evidence="11" key="1">
    <citation type="journal article" date="2019" name="Int. J. Syst. Evol. Microbiol.">
        <title>The Global Catalogue of Microorganisms (GCM) 10K type strain sequencing project: providing services to taxonomists for standard genome sequencing and annotation.</title>
        <authorList>
            <consortium name="The Broad Institute Genomics Platform"/>
            <consortium name="The Broad Institute Genome Sequencing Center for Infectious Disease"/>
            <person name="Wu L."/>
            <person name="Ma J."/>
        </authorList>
    </citation>
    <scope>NUCLEOTIDE SEQUENCE [LARGE SCALE GENOMIC DNA]</scope>
    <source>
        <strain evidence="11">CGMCC 1.15297</strain>
    </source>
</reference>
<dbReference type="PROSITE" id="PS51257">
    <property type="entry name" value="PROKAR_LIPOPROTEIN"/>
    <property type="match status" value="1"/>
</dbReference>
<dbReference type="EMBL" id="BMID01000001">
    <property type="protein sequence ID" value="GGA01842.1"/>
    <property type="molecule type" value="Genomic_DNA"/>
</dbReference>
<feature type="region of interest" description="Disordered" evidence="8">
    <location>
        <begin position="737"/>
        <end position="757"/>
    </location>
</feature>
<dbReference type="Gene3D" id="1.10.1370.40">
    <property type="match status" value="3"/>
</dbReference>
<proteinExistence type="inferred from homology"/>
<evidence type="ECO:0000256" key="3">
    <source>
        <dbReference type="ARBA" id="ARBA00022723"/>
    </source>
</evidence>
<keyword evidence="6 7" id="KW-0482">Metalloprotease</keyword>
<evidence type="ECO:0000256" key="8">
    <source>
        <dbReference type="SAM" id="MobiDB-lite"/>
    </source>
</evidence>
<evidence type="ECO:0000256" key="7">
    <source>
        <dbReference type="RuleBase" id="RU003435"/>
    </source>
</evidence>
<dbReference type="InterPro" id="IPR001567">
    <property type="entry name" value="Pept_M3A_M3B_dom"/>
</dbReference>
<evidence type="ECO:0000256" key="5">
    <source>
        <dbReference type="ARBA" id="ARBA00022833"/>
    </source>
</evidence>
<dbReference type="Proteomes" id="UP000603317">
    <property type="component" value="Unassembled WGS sequence"/>
</dbReference>
<dbReference type="PANTHER" id="PTHR43660">
    <property type="entry name" value="DIPEPTIDYL CARBOXYPEPTIDASE"/>
    <property type="match status" value="1"/>
</dbReference>
<comment type="caution">
    <text evidence="10">The sequence shown here is derived from an EMBL/GenBank/DDBJ whole genome shotgun (WGS) entry which is preliminary data.</text>
</comment>
<evidence type="ECO:0000313" key="10">
    <source>
        <dbReference type="EMBL" id="GGA01842.1"/>
    </source>
</evidence>
<dbReference type="PANTHER" id="PTHR43660:SF1">
    <property type="entry name" value="DIPEPTIDYL CARBOXYPEPTIDASE"/>
    <property type="match status" value="1"/>
</dbReference>
<evidence type="ECO:0000256" key="6">
    <source>
        <dbReference type="ARBA" id="ARBA00023049"/>
    </source>
</evidence>
<keyword evidence="11" id="KW-1185">Reference proteome</keyword>
<dbReference type="InterPro" id="IPR034005">
    <property type="entry name" value="M3A_DCP"/>
</dbReference>
<name>A0ABQ1F7B0_9SPHN</name>
<keyword evidence="10" id="KW-0121">Carboxypeptidase</keyword>
<gene>
    <name evidence="10" type="primary">dcp</name>
    <name evidence="10" type="ORF">GCM10010923_08180</name>
</gene>
<comment type="similarity">
    <text evidence="1 7">Belongs to the peptidase M3 family.</text>
</comment>
<comment type="cofactor">
    <cofactor evidence="7">
        <name>Zn(2+)</name>
        <dbReference type="ChEBI" id="CHEBI:29105"/>
    </cofactor>
    <text evidence="7">Binds 1 zinc ion.</text>
</comment>
<sequence length="757" mass="83861">MLYRLLATTASAALLAGCATYDGSGIDSTETTATIDGDTGVTAVNIPEGTGYFASDSDLPFLAPDFTKISEDDYIPAFEQGMAIQKAEVQAIIDNPAAPTFDNTIVALEKSGRMLGRVGRVFFAVSGSNTTDRLDEINTEISPRLSAHGDSITLNPELFARVKAVYDNRAAMSMTPEDATLLENTYDSMVHAGALLTDAQVERVKEINTELSTLTTEFGQTARAAMSEQPLIVDTREELAGLSDSDIKAAADLATEKGYPGKFAIALQNTTQQPLLPSLENRATREKLFKLSYNRADGTTDIDTRMLIARIAELRAEKAAIFGEDDWASYTMYDRMAKTPDTALDFMGQMVPALAATQRREAALLNEMIEAEGGDFDVQPWDWYRYANKVKAERYELDEDAVMEYFQLDKVLEDGIFYMAEKLYGLTFERRTDLPVYHPDVWTYTVFDADGSELGLFYFDPFQRPSKRGGAWMSNFVDQSYLWGTKPVIYNVLNIPKAPAGEPQLVSFDWVNTAFHEFGHALHGFFADQKYESLSGTATARDFVEYPSQVHEMWATYPSVLSNYAKHYQTGETIPAELIDKIEAAAQFNQGYDFGEVVTAALLDMKWAALSPAEAAALDTPAKVDAFERQSLTELGLEIDLVPPRYRSTYFNHIFSSPAGYSAGYYSYLWTEMLDRDSRKWFLDNGGLTRANGDHYRKTVLSRGGTMDYFKMFENFAGRQPDVTPMLQARGLLAGGDEAVDSEVADDGPAEVGDSGQ</sequence>
<evidence type="ECO:0000313" key="11">
    <source>
        <dbReference type="Proteomes" id="UP000603317"/>
    </source>
</evidence>
<evidence type="ECO:0000256" key="4">
    <source>
        <dbReference type="ARBA" id="ARBA00022801"/>
    </source>
</evidence>
<dbReference type="InterPro" id="IPR045090">
    <property type="entry name" value="Pept_M3A_M3B"/>
</dbReference>
<dbReference type="Pfam" id="PF01432">
    <property type="entry name" value="Peptidase_M3"/>
    <property type="match status" value="1"/>
</dbReference>
<keyword evidence="4 7" id="KW-0378">Hydrolase</keyword>
<keyword evidence="5 7" id="KW-0862">Zinc</keyword>
<dbReference type="GO" id="GO:0004180">
    <property type="term" value="F:carboxypeptidase activity"/>
    <property type="evidence" value="ECO:0007669"/>
    <property type="project" value="UniProtKB-KW"/>
</dbReference>
<keyword evidence="3 7" id="KW-0479">Metal-binding</keyword>
<dbReference type="CDD" id="cd06456">
    <property type="entry name" value="M3A_DCP"/>
    <property type="match status" value="1"/>
</dbReference>
<feature type="domain" description="Peptidase M3A/M3B catalytic" evidence="9">
    <location>
        <begin position="278"/>
        <end position="731"/>
    </location>
</feature>
<feature type="compositionally biased region" description="Acidic residues" evidence="8">
    <location>
        <begin position="738"/>
        <end position="749"/>
    </location>
</feature>
<evidence type="ECO:0000256" key="1">
    <source>
        <dbReference type="ARBA" id="ARBA00006040"/>
    </source>
</evidence>
<accession>A0ABQ1F7B0</accession>
<protein>
    <submittedName>
        <fullName evidence="10">Dipeptidyl carboxypeptidase II</fullName>
    </submittedName>
</protein>
<evidence type="ECO:0000259" key="9">
    <source>
        <dbReference type="Pfam" id="PF01432"/>
    </source>
</evidence>
<dbReference type="SUPFAM" id="SSF55486">
    <property type="entry name" value="Metalloproteases ('zincins'), catalytic domain"/>
    <property type="match status" value="1"/>
</dbReference>
<evidence type="ECO:0000256" key="2">
    <source>
        <dbReference type="ARBA" id="ARBA00022670"/>
    </source>
</evidence>